<proteinExistence type="predicted"/>
<dbReference type="InterPro" id="IPR011022">
    <property type="entry name" value="Arrestin_C-like"/>
</dbReference>
<dbReference type="SUPFAM" id="SSF81296">
    <property type="entry name" value="E set domains"/>
    <property type="match status" value="1"/>
</dbReference>
<comment type="caution">
    <text evidence="2">The sequence shown here is derived from an EMBL/GenBank/DDBJ whole genome shotgun (WGS) entry which is preliminary data.</text>
</comment>
<accession>A0ABR3AT62</accession>
<protein>
    <recommendedName>
        <fullName evidence="1">Arrestin C-terminal-like domain-containing protein</fullName>
    </recommendedName>
</protein>
<feature type="non-terminal residue" evidence="2">
    <location>
        <position position="1"/>
    </location>
</feature>
<evidence type="ECO:0000313" key="3">
    <source>
        <dbReference type="Proteomes" id="UP001448207"/>
    </source>
</evidence>
<name>A0ABR3AT62_PHYBL</name>
<dbReference type="Pfam" id="PF00339">
    <property type="entry name" value="Arrestin_N"/>
    <property type="match status" value="1"/>
</dbReference>
<reference evidence="2 3" key="1">
    <citation type="submission" date="2024-04" db="EMBL/GenBank/DDBJ databases">
        <title>Symmetric and asymmetric DNA N6-adenine methylation regulates different biological responses in Mucorales.</title>
        <authorList>
            <consortium name="Lawrence Berkeley National Laboratory"/>
            <person name="Lax C."/>
            <person name="Mondo S.J."/>
            <person name="Osorio-Concepcion M."/>
            <person name="Muszewska A."/>
            <person name="Corrochano-Luque M."/>
            <person name="Gutierrez G."/>
            <person name="Riley R."/>
            <person name="Lipzen A."/>
            <person name="Guo J."/>
            <person name="Hundley H."/>
            <person name="Amirebrahimi M."/>
            <person name="Ng V."/>
            <person name="Lorenzo-Gutierrez D."/>
            <person name="Binder U."/>
            <person name="Yang J."/>
            <person name="Song Y."/>
            <person name="Canovas D."/>
            <person name="Navarro E."/>
            <person name="Freitag M."/>
            <person name="Gabaldon T."/>
            <person name="Grigoriev I.V."/>
            <person name="Corrochano L.M."/>
            <person name="Nicolas F.E."/>
            <person name="Garre V."/>
        </authorList>
    </citation>
    <scope>NUCLEOTIDE SEQUENCE [LARGE SCALE GENOMIC DNA]</scope>
    <source>
        <strain evidence="2 3">L51</strain>
    </source>
</reference>
<evidence type="ECO:0000313" key="2">
    <source>
        <dbReference type="EMBL" id="KAL0080322.1"/>
    </source>
</evidence>
<feature type="domain" description="Arrestin C-terminal-like" evidence="1">
    <location>
        <begin position="166"/>
        <end position="300"/>
    </location>
</feature>
<gene>
    <name evidence="2" type="ORF">J3Q64DRAFT_1625352</name>
</gene>
<dbReference type="PANTHER" id="PTHR11188:SF17">
    <property type="entry name" value="FI21816P1"/>
    <property type="match status" value="1"/>
</dbReference>
<dbReference type="PANTHER" id="PTHR11188">
    <property type="entry name" value="ARRESTIN DOMAIN CONTAINING PROTEIN"/>
    <property type="match status" value="1"/>
</dbReference>
<feature type="non-terminal residue" evidence="2">
    <location>
        <position position="313"/>
    </location>
</feature>
<dbReference type="EMBL" id="JBCLYO010000020">
    <property type="protein sequence ID" value="KAL0080322.1"/>
    <property type="molecule type" value="Genomic_DNA"/>
</dbReference>
<dbReference type="SMART" id="SM01017">
    <property type="entry name" value="Arrestin_C"/>
    <property type="match status" value="1"/>
</dbReference>
<dbReference type="InterPro" id="IPR014752">
    <property type="entry name" value="Arrestin-like_C"/>
</dbReference>
<sequence>QFIHSPEFHIDLETDEILMNGSTEESAGVLLHGSVFLNCQEPTKIKAIRLSFTGTAKVHWSEGNGSIQRPYREEITLIQQDWSLLPLTGKSHSLEGQHRWEFELALPGHLPESIHHSLGSVTYRFKAIIERSTFLINYATSRYLHISRRLRPSFMLAQSVVISNVWANKIMYDISVPSKVYGASDQIPVTFSISPLTNTIRVLSVLCLLKEYTSFRSKGHHKAESRIIRYCRDDHFPMPQSGRWVKTEKIDTASSEQIQCDTVSELIQVKHKLKFTVSLMNSDGHVSELRAAIPVIISPEVPEELDSLPVYEE</sequence>
<dbReference type="InterPro" id="IPR050357">
    <property type="entry name" value="Arrestin_domain-protein"/>
</dbReference>
<organism evidence="2 3">
    <name type="scientific">Phycomyces blakesleeanus</name>
    <dbReference type="NCBI Taxonomy" id="4837"/>
    <lineage>
        <taxon>Eukaryota</taxon>
        <taxon>Fungi</taxon>
        <taxon>Fungi incertae sedis</taxon>
        <taxon>Mucoromycota</taxon>
        <taxon>Mucoromycotina</taxon>
        <taxon>Mucoromycetes</taxon>
        <taxon>Mucorales</taxon>
        <taxon>Phycomycetaceae</taxon>
        <taxon>Phycomyces</taxon>
    </lineage>
</organism>
<evidence type="ECO:0000259" key="1">
    <source>
        <dbReference type="SMART" id="SM01017"/>
    </source>
</evidence>
<dbReference type="InterPro" id="IPR011021">
    <property type="entry name" value="Arrestin-like_N"/>
</dbReference>
<dbReference type="Pfam" id="PF02752">
    <property type="entry name" value="Arrestin_C"/>
    <property type="match status" value="1"/>
</dbReference>
<dbReference type="InterPro" id="IPR014756">
    <property type="entry name" value="Ig_E-set"/>
</dbReference>
<keyword evidence="3" id="KW-1185">Reference proteome</keyword>
<dbReference type="Gene3D" id="2.60.40.640">
    <property type="match status" value="2"/>
</dbReference>
<dbReference type="Proteomes" id="UP001448207">
    <property type="component" value="Unassembled WGS sequence"/>
</dbReference>